<keyword evidence="1 3" id="KW-0597">Phosphoprotein</keyword>
<dbReference type="Pfam" id="PF00072">
    <property type="entry name" value="Response_reg"/>
    <property type="match status" value="1"/>
</dbReference>
<dbReference type="PROSITE" id="PS50043">
    <property type="entry name" value="HTH_LUXR_2"/>
    <property type="match status" value="1"/>
</dbReference>
<dbReference type="PROSITE" id="PS50110">
    <property type="entry name" value="RESPONSE_REGULATORY"/>
    <property type="match status" value="1"/>
</dbReference>
<dbReference type="InterPro" id="IPR016032">
    <property type="entry name" value="Sig_transdc_resp-reg_C-effctor"/>
</dbReference>
<evidence type="ECO:0000313" key="6">
    <source>
        <dbReference type="EMBL" id="TYC61424.1"/>
    </source>
</evidence>
<evidence type="ECO:0000259" key="4">
    <source>
        <dbReference type="PROSITE" id="PS50043"/>
    </source>
</evidence>
<accession>A0A6C2D6A9</accession>
<dbReference type="InterPro" id="IPR058245">
    <property type="entry name" value="NreC/VraR/RcsB-like_REC"/>
</dbReference>
<dbReference type="GO" id="GO:0006355">
    <property type="term" value="P:regulation of DNA-templated transcription"/>
    <property type="evidence" value="ECO:0007669"/>
    <property type="project" value="InterPro"/>
</dbReference>
<dbReference type="GO" id="GO:0000160">
    <property type="term" value="P:phosphorelay signal transduction system"/>
    <property type="evidence" value="ECO:0007669"/>
    <property type="project" value="InterPro"/>
</dbReference>
<dbReference type="EMBL" id="SDKK01000002">
    <property type="protein sequence ID" value="TYC61424.1"/>
    <property type="molecule type" value="Genomic_DNA"/>
</dbReference>
<sequence length="215" mass="22815">MMQTRILIIEDHVLVREAMALTLAQVGEGVYCEQATNATDALALLEANPNCDLLVVDLMLPEINGFSLLGIIAKRFPDVPALVVSALDDRESVHRAMKAGASGFVSKASSSNTLVEAVRTILAGGVFTPEATTGPDGGNRSRRASQAFAERFQLTAAQGRVLELVAQGKSNRDIAEFLGLSEGTVKVHVSAILRSLGVTSRAQALLMMTRAGLRV</sequence>
<dbReference type="Proteomes" id="UP000389128">
    <property type="component" value="Unassembled WGS sequence"/>
</dbReference>
<dbReference type="PANTHER" id="PTHR45566">
    <property type="entry name" value="HTH-TYPE TRANSCRIPTIONAL REGULATOR YHJB-RELATED"/>
    <property type="match status" value="1"/>
</dbReference>
<evidence type="ECO:0000256" key="2">
    <source>
        <dbReference type="ARBA" id="ARBA00023125"/>
    </source>
</evidence>
<dbReference type="OrthoDB" id="3374006at2"/>
<proteinExistence type="predicted"/>
<evidence type="ECO:0000259" key="5">
    <source>
        <dbReference type="PROSITE" id="PS50110"/>
    </source>
</evidence>
<dbReference type="Pfam" id="PF00196">
    <property type="entry name" value="GerE"/>
    <property type="match status" value="1"/>
</dbReference>
<feature type="domain" description="HTH luxR-type" evidence="4">
    <location>
        <begin position="147"/>
        <end position="212"/>
    </location>
</feature>
<dbReference type="CDD" id="cd17535">
    <property type="entry name" value="REC_NarL-like"/>
    <property type="match status" value="1"/>
</dbReference>
<reference evidence="6 7" key="1">
    <citation type="submission" date="2019-01" db="EMBL/GenBank/DDBJ databases">
        <title>Zoogloea oleivorans genome sequencing and assembly.</title>
        <authorList>
            <person name="Tancsics A."/>
            <person name="Farkas M."/>
            <person name="Kriszt B."/>
            <person name="Maroti G."/>
            <person name="Horvath B."/>
        </authorList>
    </citation>
    <scope>NUCLEOTIDE SEQUENCE [LARGE SCALE GENOMIC DNA]</scope>
    <source>
        <strain evidence="6 7">Buc</strain>
    </source>
</reference>
<keyword evidence="2" id="KW-0238">DNA-binding</keyword>
<dbReference type="SMART" id="SM00448">
    <property type="entry name" value="REC"/>
    <property type="match status" value="1"/>
</dbReference>
<dbReference type="AlphaFoldDB" id="A0A6C2D6A9"/>
<dbReference type="SMART" id="SM00421">
    <property type="entry name" value="HTH_LUXR"/>
    <property type="match status" value="1"/>
</dbReference>
<dbReference type="CDD" id="cd06170">
    <property type="entry name" value="LuxR_C_like"/>
    <property type="match status" value="1"/>
</dbReference>
<evidence type="ECO:0000256" key="1">
    <source>
        <dbReference type="ARBA" id="ARBA00022553"/>
    </source>
</evidence>
<dbReference type="InterPro" id="IPR001789">
    <property type="entry name" value="Sig_transdc_resp-reg_receiver"/>
</dbReference>
<name>A0A6C2D6A9_9RHOO</name>
<dbReference type="RefSeq" id="WP_148577418.1">
    <property type="nucleotide sequence ID" value="NZ_JAVEUW010000096.1"/>
</dbReference>
<evidence type="ECO:0000256" key="3">
    <source>
        <dbReference type="PROSITE-ProRule" id="PRU00169"/>
    </source>
</evidence>
<feature type="modified residue" description="4-aspartylphosphate" evidence="3">
    <location>
        <position position="57"/>
    </location>
</feature>
<organism evidence="6 7">
    <name type="scientific">Zoogloea oleivorans</name>
    <dbReference type="NCBI Taxonomy" id="1552750"/>
    <lineage>
        <taxon>Bacteria</taxon>
        <taxon>Pseudomonadati</taxon>
        <taxon>Pseudomonadota</taxon>
        <taxon>Betaproteobacteria</taxon>
        <taxon>Rhodocyclales</taxon>
        <taxon>Zoogloeaceae</taxon>
        <taxon>Zoogloea</taxon>
    </lineage>
</organism>
<dbReference type="Gene3D" id="3.40.50.2300">
    <property type="match status" value="1"/>
</dbReference>
<dbReference type="SUPFAM" id="SSF52172">
    <property type="entry name" value="CheY-like"/>
    <property type="match status" value="1"/>
</dbReference>
<feature type="domain" description="Response regulatory" evidence="5">
    <location>
        <begin position="5"/>
        <end position="122"/>
    </location>
</feature>
<dbReference type="GO" id="GO:0003677">
    <property type="term" value="F:DNA binding"/>
    <property type="evidence" value="ECO:0007669"/>
    <property type="project" value="UniProtKB-KW"/>
</dbReference>
<dbReference type="InterPro" id="IPR011006">
    <property type="entry name" value="CheY-like_superfamily"/>
</dbReference>
<keyword evidence="7" id="KW-1185">Reference proteome</keyword>
<dbReference type="InterPro" id="IPR000792">
    <property type="entry name" value="Tscrpt_reg_LuxR_C"/>
</dbReference>
<dbReference type="InterPro" id="IPR051015">
    <property type="entry name" value="EvgA-like"/>
</dbReference>
<dbReference type="PANTHER" id="PTHR45566:SF1">
    <property type="entry name" value="HTH-TYPE TRANSCRIPTIONAL REGULATOR YHJB-RELATED"/>
    <property type="match status" value="1"/>
</dbReference>
<dbReference type="PRINTS" id="PR00038">
    <property type="entry name" value="HTHLUXR"/>
</dbReference>
<evidence type="ECO:0000313" key="7">
    <source>
        <dbReference type="Proteomes" id="UP000389128"/>
    </source>
</evidence>
<comment type="caution">
    <text evidence="6">The sequence shown here is derived from an EMBL/GenBank/DDBJ whole genome shotgun (WGS) entry which is preliminary data.</text>
</comment>
<dbReference type="SUPFAM" id="SSF46894">
    <property type="entry name" value="C-terminal effector domain of the bipartite response regulators"/>
    <property type="match status" value="1"/>
</dbReference>
<gene>
    <name evidence="6" type="ORF">ETQ85_01780</name>
</gene>
<protein>
    <submittedName>
        <fullName evidence="6">Response regulator transcription factor</fullName>
    </submittedName>
</protein>